<evidence type="ECO:0000313" key="2">
    <source>
        <dbReference type="EnsemblProtists" id="EKX55196"/>
    </source>
</evidence>
<dbReference type="EnsemblProtists" id="EKX55196">
    <property type="protein sequence ID" value="EKX55196"/>
    <property type="gene ID" value="GUITHDRAFT_98976"/>
</dbReference>
<organism evidence="1">
    <name type="scientific">Guillardia theta (strain CCMP2712)</name>
    <name type="common">Cryptophyte</name>
    <dbReference type="NCBI Taxonomy" id="905079"/>
    <lineage>
        <taxon>Eukaryota</taxon>
        <taxon>Cryptophyceae</taxon>
        <taxon>Pyrenomonadales</taxon>
        <taxon>Geminigeraceae</taxon>
        <taxon>Guillardia</taxon>
    </lineage>
</organism>
<evidence type="ECO:0000313" key="1">
    <source>
        <dbReference type="EMBL" id="EKX55196.1"/>
    </source>
</evidence>
<name>L1K2Z2_GUITC</name>
<reference evidence="2" key="3">
    <citation type="submission" date="2016-03" db="UniProtKB">
        <authorList>
            <consortium name="EnsemblProtists"/>
        </authorList>
    </citation>
    <scope>IDENTIFICATION</scope>
</reference>
<proteinExistence type="predicted"/>
<protein>
    <submittedName>
        <fullName evidence="1 2">Uncharacterized protein</fullName>
    </submittedName>
</protein>
<dbReference type="Proteomes" id="UP000011087">
    <property type="component" value="Unassembled WGS sequence"/>
</dbReference>
<keyword evidence="3" id="KW-1185">Reference proteome</keyword>
<evidence type="ECO:0000313" key="3">
    <source>
        <dbReference type="Proteomes" id="UP000011087"/>
    </source>
</evidence>
<gene>
    <name evidence="1" type="ORF">GUITHDRAFT_98976</name>
</gene>
<dbReference type="KEGG" id="gtt:GUITHDRAFT_98976"/>
<reference evidence="1 3" key="1">
    <citation type="journal article" date="2012" name="Nature">
        <title>Algal genomes reveal evolutionary mosaicism and the fate of nucleomorphs.</title>
        <authorList>
            <consortium name="DOE Joint Genome Institute"/>
            <person name="Curtis B.A."/>
            <person name="Tanifuji G."/>
            <person name="Burki F."/>
            <person name="Gruber A."/>
            <person name="Irimia M."/>
            <person name="Maruyama S."/>
            <person name="Arias M.C."/>
            <person name="Ball S.G."/>
            <person name="Gile G.H."/>
            <person name="Hirakawa Y."/>
            <person name="Hopkins J.F."/>
            <person name="Kuo A."/>
            <person name="Rensing S.A."/>
            <person name="Schmutz J."/>
            <person name="Symeonidi A."/>
            <person name="Elias M."/>
            <person name="Eveleigh R.J."/>
            <person name="Herman E.K."/>
            <person name="Klute M.J."/>
            <person name="Nakayama T."/>
            <person name="Obornik M."/>
            <person name="Reyes-Prieto A."/>
            <person name="Armbrust E.V."/>
            <person name="Aves S.J."/>
            <person name="Beiko R.G."/>
            <person name="Coutinho P."/>
            <person name="Dacks J.B."/>
            <person name="Durnford D.G."/>
            <person name="Fast N.M."/>
            <person name="Green B.R."/>
            <person name="Grisdale C.J."/>
            <person name="Hempel F."/>
            <person name="Henrissat B."/>
            <person name="Hoppner M.P."/>
            <person name="Ishida K."/>
            <person name="Kim E."/>
            <person name="Koreny L."/>
            <person name="Kroth P.G."/>
            <person name="Liu Y."/>
            <person name="Malik S.B."/>
            <person name="Maier U.G."/>
            <person name="McRose D."/>
            <person name="Mock T."/>
            <person name="Neilson J.A."/>
            <person name="Onodera N.T."/>
            <person name="Poole A.M."/>
            <person name="Pritham E.J."/>
            <person name="Richards T.A."/>
            <person name="Rocap G."/>
            <person name="Roy S.W."/>
            <person name="Sarai C."/>
            <person name="Schaack S."/>
            <person name="Shirato S."/>
            <person name="Slamovits C.H."/>
            <person name="Spencer D.F."/>
            <person name="Suzuki S."/>
            <person name="Worden A.Z."/>
            <person name="Zauner S."/>
            <person name="Barry K."/>
            <person name="Bell C."/>
            <person name="Bharti A.K."/>
            <person name="Crow J.A."/>
            <person name="Grimwood J."/>
            <person name="Kramer R."/>
            <person name="Lindquist E."/>
            <person name="Lucas S."/>
            <person name="Salamov A."/>
            <person name="McFadden G.I."/>
            <person name="Lane C.E."/>
            <person name="Keeling P.J."/>
            <person name="Gray M.W."/>
            <person name="Grigoriev I.V."/>
            <person name="Archibald J.M."/>
        </authorList>
    </citation>
    <scope>NUCLEOTIDE SEQUENCE</scope>
    <source>
        <strain evidence="1 3">CCMP2712</strain>
    </source>
</reference>
<dbReference type="PaxDb" id="55529-EKX55196"/>
<sequence>MEEQLMGYVRMEVTIGEEDEVRRDVFFLGEDLSIRVFVHLPLGQKFQGRFLTDWKHFFSNLDISVQLFEALGTDQSAELSESSVREDDGASESFMDATEMFTLVRMDTSEVEKGKLIGSPSFLGSGIASNTNDEGEETTGKWIESNKVAYSLKLRLSLERAHLERRLVMKVTASPPTFPMDEANFLLPSQDLSPSSHEAARLLHGLYSRSSTSRGFRPTYNAEFFIKVQDPLYVETTLRSSPMSHDSYVLAVVVQNRYPHDWSLAIDKVELSSPASSLTGWNIRWMGCEEENLILHRTEQQSIVCLLEPSSTQVSTLPESMQLVIWWRLRGGGGGESKMKVVDLHMGSVSRRLQGLDMQTSRDMNIMCSIRNNDKVVVGCKSFCEFNIKNGGNETLHILLYFPDSHLLSSPEAGKQDGALRCITRLIEVGKIPPKSDTTVSVEVMGLRAGMARMEACFLHDMNSKLSVEVFTHWATMVT</sequence>
<dbReference type="GeneID" id="17312023"/>
<dbReference type="RefSeq" id="XP_005842176.1">
    <property type="nucleotide sequence ID" value="XM_005842119.1"/>
</dbReference>
<dbReference type="EMBL" id="JH992965">
    <property type="protein sequence ID" value="EKX55196.1"/>
    <property type="molecule type" value="Genomic_DNA"/>
</dbReference>
<dbReference type="HOGENOM" id="CLU_570434_0_0_1"/>
<reference evidence="3" key="2">
    <citation type="submission" date="2012-11" db="EMBL/GenBank/DDBJ databases">
        <authorList>
            <person name="Kuo A."/>
            <person name="Curtis B.A."/>
            <person name="Tanifuji G."/>
            <person name="Burki F."/>
            <person name="Gruber A."/>
            <person name="Irimia M."/>
            <person name="Maruyama S."/>
            <person name="Arias M.C."/>
            <person name="Ball S.G."/>
            <person name="Gile G.H."/>
            <person name="Hirakawa Y."/>
            <person name="Hopkins J.F."/>
            <person name="Rensing S.A."/>
            <person name="Schmutz J."/>
            <person name="Symeonidi A."/>
            <person name="Elias M."/>
            <person name="Eveleigh R.J."/>
            <person name="Herman E.K."/>
            <person name="Klute M.J."/>
            <person name="Nakayama T."/>
            <person name="Obornik M."/>
            <person name="Reyes-Prieto A."/>
            <person name="Armbrust E.V."/>
            <person name="Aves S.J."/>
            <person name="Beiko R.G."/>
            <person name="Coutinho P."/>
            <person name="Dacks J.B."/>
            <person name="Durnford D.G."/>
            <person name="Fast N.M."/>
            <person name="Green B.R."/>
            <person name="Grisdale C."/>
            <person name="Hempe F."/>
            <person name="Henrissat B."/>
            <person name="Hoppner M.P."/>
            <person name="Ishida K.-I."/>
            <person name="Kim E."/>
            <person name="Koreny L."/>
            <person name="Kroth P.G."/>
            <person name="Liu Y."/>
            <person name="Malik S.-B."/>
            <person name="Maier U.G."/>
            <person name="McRose D."/>
            <person name="Mock T."/>
            <person name="Neilson J.A."/>
            <person name="Onodera N.T."/>
            <person name="Poole A.M."/>
            <person name="Pritham E.J."/>
            <person name="Richards T.A."/>
            <person name="Rocap G."/>
            <person name="Roy S.W."/>
            <person name="Sarai C."/>
            <person name="Schaack S."/>
            <person name="Shirato S."/>
            <person name="Slamovits C.H."/>
            <person name="Spencer D.F."/>
            <person name="Suzuki S."/>
            <person name="Worden A.Z."/>
            <person name="Zauner S."/>
            <person name="Barry K."/>
            <person name="Bell C."/>
            <person name="Bharti A.K."/>
            <person name="Crow J.A."/>
            <person name="Grimwood J."/>
            <person name="Kramer R."/>
            <person name="Lindquist E."/>
            <person name="Lucas S."/>
            <person name="Salamov A."/>
            <person name="McFadden G.I."/>
            <person name="Lane C.E."/>
            <person name="Keeling P.J."/>
            <person name="Gray M.W."/>
            <person name="Grigoriev I.V."/>
            <person name="Archibald J.M."/>
        </authorList>
    </citation>
    <scope>NUCLEOTIDE SEQUENCE</scope>
    <source>
        <strain evidence="3">CCMP2712</strain>
    </source>
</reference>
<accession>L1K2Z2</accession>
<dbReference type="AlphaFoldDB" id="L1K2Z2"/>